<organism evidence="5 6">
    <name type="scientific">Autumnicola lenta</name>
    <dbReference type="NCBI Taxonomy" id="3075593"/>
    <lineage>
        <taxon>Bacteria</taxon>
        <taxon>Pseudomonadati</taxon>
        <taxon>Bacteroidota</taxon>
        <taxon>Flavobacteriia</taxon>
        <taxon>Flavobacteriales</taxon>
        <taxon>Flavobacteriaceae</taxon>
        <taxon>Autumnicola</taxon>
    </lineage>
</organism>
<comment type="similarity">
    <text evidence="4">Belongs to the L/F-transferase family.</text>
</comment>
<sequence>MYIIRQNDDFPPIEYASEDGLLAIGGDLSLKRLTAAYQRGIFPWYDASQPILWWSPDPRMVLFPEKLKVSKSMKQVLKKGNFRVTYNEAFAEVLQNCASIDRKGQSGTWLTREMIDAYKGLHQLGLAVSVEVWEENELVGGLYGIYLKEKQVFCGESMFAKKSNASKFGFIQMVKNLQAEGVQLIDCQVYTNHLASLGAEEIPRKKFLKFLE</sequence>
<dbReference type="Pfam" id="PF03588">
    <property type="entry name" value="Leu_Phe_trans"/>
    <property type="match status" value="1"/>
</dbReference>
<keyword evidence="1 4" id="KW-0963">Cytoplasm</keyword>
<name>A0ABU3CKN6_9FLAO</name>
<dbReference type="GO" id="GO:0008914">
    <property type="term" value="F:leucyl-tRNA--protein transferase activity"/>
    <property type="evidence" value="ECO:0007669"/>
    <property type="project" value="UniProtKB-EC"/>
</dbReference>
<dbReference type="InterPro" id="IPR042203">
    <property type="entry name" value="Leu/Phe-tRNA_Trfase_C"/>
</dbReference>
<comment type="subcellular location">
    <subcellularLocation>
        <location evidence="4">Cytoplasm</location>
    </subcellularLocation>
</comment>
<comment type="catalytic activity">
    <reaction evidence="4">
        <text>N-terminal L-arginyl-[protein] + L-leucyl-tRNA(Leu) = N-terminal L-leucyl-L-arginyl-[protein] + tRNA(Leu) + H(+)</text>
        <dbReference type="Rhea" id="RHEA:50416"/>
        <dbReference type="Rhea" id="RHEA-COMP:9613"/>
        <dbReference type="Rhea" id="RHEA-COMP:9622"/>
        <dbReference type="Rhea" id="RHEA-COMP:12672"/>
        <dbReference type="Rhea" id="RHEA-COMP:12673"/>
        <dbReference type="ChEBI" id="CHEBI:15378"/>
        <dbReference type="ChEBI" id="CHEBI:64719"/>
        <dbReference type="ChEBI" id="CHEBI:78442"/>
        <dbReference type="ChEBI" id="CHEBI:78494"/>
        <dbReference type="ChEBI" id="CHEBI:133044"/>
        <dbReference type="EC" id="2.3.2.6"/>
    </reaction>
</comment>
<dbReference type="InterPro" id="IPR016181">
    <property type="entry name" value="Acyl_CoA_acyltransferase"/>
</dbReference>
<evidence type="ECO:0000256" key="1">
    <source>
        <dbReference type="ARBA" id="ARBA00022490"/>
    </source>
</evidence>
<dbReference type="RefSeq" id="WP_311495082.1">
    <property type="nucleotide sequence ID" value="NZ_JAVRHO010000011.1"/>
</dbReference>
<dbReference type="Gene3D" id="3.40.630.70">
    <property type="entry name" value="Leucyl/phenylalanyl-tRNA-protein transferase, C-terminal domain"/>
    <property type="match status" value="1"/>
</dbReference>
<dbReference type="HAMAP" id="MF_00688">
    <property type="entry name" value="Leu_Phe_trans"/>
    <property type="match status" value="1"/>
</dbReference>
<protein>
    <recommendedName>
        <fullName evidence="4">Leucyl/phenylalanyl-tRNA--protein transferase</fullName>
        <ecNumber evidence="4">2.3.2.6</ecNumber>
    </recommendedName>
    <alternativeName>
        <fullName evidence="4">L/F-transferase</fullName>
    </alternativeName>
    <alternativeName>
        <fullName evidence="4">Leucyltransferase</fullName>
    </alternativeName>
    <alternativeName>
        <fullName evidence="4">Phenyalanyltransferase</fullName>
    </alternativeName>
</protein>
<proteinExistence type="inferred from homology"/>
<keyword evidence="6" id="KW-1185">Reference proteome</keyword>
<evidence type="ECO:0000256" key="4">
    <source>
        <dbReference type="HAMAP-Rule" id="MF_00688"/>
    </source>
</evidence>
<gene>
    <name evidence="4 5" type="primary">aat</name>
    <name evidence="5" type="ORF">RM545_09465</name>
</gene>
<dbReference type="InterPro" id="IPR004616">
    <property type="entry name" value="Leu/Phe-tRNA_Trfase"/>
</dbReference>
<evidence type="ECO:0000313" key="5">
    <source>
        <dbReference type="EMBL" id="MDT0646920.1"/>
    </source>
</evidence>
<reference evidence="5 6" key="1">
    <citation type="submission" date="2023-09" db="EMBL/GenBank/DDBJ databases">
        <authorList>
            <person name="Rey-Velasco X."/>
        </authorList>
    </citation>
    <scope>NUCLEOTIDE SEQUENCE [LARGE SCALE GENOMIC DNA]</scope>
    <source>
        <strain evidence="5 6">F260</strain>
    </source>
</reference>
<dbReference type="NCBIfam" id="TIGR00667">
    <property type="entry name" value="aat"/>
    <property type="match status" value="1"/>
</dbReference>
<comment type="catalytic activity">
    <reaction evidence="4">
        <text>N-terminal L-lysyl-[protein] + L-leucyl-tRNA(Leu) = N-terminal L-leucyl-L-lysyl-[protein] + tRNA(Leu) + H(+)</text>
        <dbReference type="Rhea" id="RHEA:12340"/>
        <dbReference type="Rhea" id="RHEA-COMP:9613"/>
        <dbReference type="Rhea" id="RHEA-COMP:9622"/>
        <dbReference type="Rhea" id="RHEA-COMP:12670"/>
        <dbReference type="Rhea" id="RHEA-COMP:12671"/>
        <dbReference type="ChEBI" id="CHEBI:15378"/>
        <dbReference type="ChEBI" id="CHEBI:65249"/>
        <dbReference type="ChEBI" id="CHEBI:78442"/>
        <dbReference type="ChEBI" id="CHEBI:78494"/>
        <dbReference type="ChEBI" id="CHEBI:133043"/>
        <dbReference type="EC" id="2.3.2.6"/>
    </reaction>
</comment>
<evidence type="ECO:0000256" key="2">
    <source>
        <dbReference type="ARBA" id="ARBA00022679"/>
    </source>
</evidence>
<dbReference type="EMBL" id="JAVRHO010000011">
    <property type="protein sequence ID" value="MDT0646920.1"/>
    <property type="molecule type" value="Genomic_DNA"/>
</dbReference>
<dbReference type="PANTHER" id="PTHR30098">
    <property type="entry name" value="LEUCYL/PHENYLALANYL-TRNA--PROTEIN TRANSFERASE"/>
    <property type="match status" value="1"/>
</dbReference>
<comment type="function">
    <text evidence="4">Functions in the N-end rule pathway of protein degradation where it conjugates Leu, Phe and, less efficiently, Met from aminoacyl-tRNAs to the N-termini of proteins containing an N-terminal arginine or lysine.</text>
</comment>
<dbReference type="SUPFAM" id="SSF55729">
    <property type="entry name" value="Acyl-CoA N-acyltransferases (Nat)"/>
    <property type="match status" value="1"/>
</dbReference>
<evidence type="ECO:0000313" key="6">
    <source>
        <dbReference type="Proteomes" id="UP001245285"/>
    </source>
</evidence>
<keyword evidence="2 4" id="KW-0808">Transferase</keyword>
<dbReference type="EC" id="2.3.2.6" evidence="4"/>
<accession>A0ABU3CKN6</accession>
<dbReference type="InterPro" id="IPR042221">
    <property type="entry name" value="Leu/Phe-tRNA_Trfase_N"/>
</dbReference>
<dbReference type="Gene3D" id="3.30.70.3550">
    <property type="entry name" value="Leucyl/phenylalanyl-tRNA-protein transferase, N-terminal domain"/>
    <property type="match status" value="1"/>
</dbReference>
<keyword evidence="3 4" id="KW-0012">Acyltransferase</keyword>
<dbReference type="Proteomes" id="UP001245285">
    <property type="component" value="Unassembled WGS sequence"/>
</dbReference>
<evidence type="ECO:0000256" key="3">
    <source>
        <dbReference type="ARBA" id="ARBA00023315"/>
    </source>
</evidence>
<comment type="catalytic activity">
    <reaction evidence="4">
        <text>L-phenylalanyl-tRNA(Phe) + an N-terminal L-alpha-aminoacyl-[protein] = an N-terminal L-phenylalanyl-L-alpha-aminoacyl-[protein] + tRNA(Phe)</text>
        <dbReference type="Rhea" id="RHEA:43632"/>
        <dbReference type="Rhea" id="RHEA-COMP:9668"/>
        <dbReference type="Rhea" id="RHEA-COMP:9699"/>
        <dbReference type="Rhea" id="RHEA-COMP:10636"/>
        <dbReference type="Rhea" id="RHEA-COMP:10637"/>
        <dbReference type="ChEBI" id="CHEBI:78442"/>
        <dbReference type="ChEBI" id="CHEBI:78531"/>
        <dbReference type="ChEBI" id="CHEBI:78597"/>
        <dbReference type="ChEBI" id="CHEBI:83561"/>
        <dbReference type="EC" id="2.3.2.6"/>
    </reaction>
</comment>
<comment type="caution">
    <text evidence="5">The sequence shown here is derived from an EMBL/GenBank/DDBJ whole genome shotgun (WGS) entry which is preliminary data.</text>
</comment>
<dbReference type="PANTHER" id="PTHR30098:SF2">
    <property type="entry name" value="LEUCYL_PHENYLALANYL-TRNA--PROTEIN TRANSFERASE"/>
    <property type="match status" value="1"/>
</dbReference>